<dbReference type="Proteomes" id="UP001157418">
    <property type="component" value="Unassembled WGS sequence"/>
</dbReference>
<proteinExistence type="predicted"/>
<name>A0AAU9N0Q9_9ASTR</name>
<dbReference type="AlphaFoldDB" id="A0AAU9N0Q9"/>
<organism evidence="1 2">
    <name type="scientific">Lactuca virosa</name>
    <dbReference type="NCBI Taxonomy" id="75947"/>
    <lineage>
        <taxon>Eukaryota</taxon>
        <taxon>Viridiplantae</taxon>
        <taxon>Streptophyta</taxon>
        <taxon>Embryophyta</taxon>
        <taxon>Tracheophyta</taxon>
        <taxon>Spermatophyta</taxon>
        <taxon>Magnoliopsida</taxon>
        <taxon>eudicotyledons</taxon>
        <taxon>Gunneridae</taxon>
        <taxon>Pentapetalae</taxon>
        <taxon>asterids</taxon>
        <taxon>campanulids</taxon>
        <taxon>Asterales</taxon>
        <taxon>Asteraceae</taxon>
        <taxon>Cichorioideae</taxon>
        <taxon>Cichorieae</taxon>
        <taxon>Lactucinae</taxon>
        <taxon>Lactuca</taxon>
    </lineage>
</organism>
<reference evidence="1 2" key="1">
    <citation type="submission" date="2022-01" db="EMBL/GenBank/DDBJ databases">
        <authorList>
            <person name="Xiong W."/>
            <person name="Schranz E."/>
        </authorList>
    </citation>
    <scope>NUCLEOTIDE SEQUENCE [LARGE SCALE GENOMIC DNA]</scope>
</reference>
<comment type="caution">
    <text evidence="1">The sequence shown here is derived from an EMBL/GenBank/DDBJ whole genome shotgun (WGS) entry which is preliminary data.</text>
</comment>
<gene>
    <name evidence="1" type="ORF">LVIROSA_LOCUS18015</name>
</gene>
<keyword evidence="2" id="KW-1185">Reference proteome</keyword>
<sequence>MAKVNTKIIVDSFSATRLIPPPIPTLRIEHVDKGYQLKKTDGLPDQPQIHPFSEAFITPVGQQIISSTTTPNAPVKDKGTGILFGRINLEKSLKKKEGWHLSLLSSRNDL</sequence>
<accession>A0AAU9N0Q9</accession>
<dbReference type="EMBL" id="CAKMRJ010003334">
    <property type="protein sequence ID" value="CAH1431291.1"/>
    <property type="molecule type" value="Genomic_DNA"/>
</dbReference>
<evidence type="ECO:0000313" key="2">
    <source>
        <dbReference type="Proteomes" id="UP001157418"/>
    </source>
</evidence>
<protein>
    <submittedName>
        <fullName evidence="1">Uncharacterized protein</fullName>
    </submittedName>
</protein>
<evidence type="ECO:0000313" key="1">
    <source>
        <dbReference type="EMBL" id="CAH1431291.1"/>
    </source>
</evidence>